<feature type="compositionally biased region" description="Basic residues" evidence="1">
    <location>
        <begin position="62"/>
        <end position="73"/>
    </location>
</feature>
<dbReference type="Proteomes" id="UP000580891">
    <property type="component" value="Unassembled WGS sequence"/>
</dbReference>
<dbReference type="AlphaFoldDB" id="A0A7V9Z391"/>
<reference evidence="3 4" key="1">
    <citation type="submission" date="2020-07" db="EMBL/GenBank/DDBJ databases">
        <title>Genomic Encyclopedia of Type Strains, Phase IV (KMG-IV): sequencing the most valuable type-strain genomes for metagenomic binning, comparative biology and taxonomic classification.</title>
        <authorList>
            <person name="Goeker M."/>
        </authorList>
    </citation>
    <scope>NUCLEOTIDE SEQUENCE [LARGE SCALE GENOMIC DNA]</scope>
    <source>
        <strain evidence="3 4">DSM 25220</strain>
    </source>
</reference>
<keyword evidence="4" id="KW-1185">Reference proteome</keyword>
<feature type="domain" description="Insertion element IS150 protein InsJ-like helix-turn-helix" evidence="2">
    <location>
        <begin position="12"/>
        <end position="61"/>
    </location>
</feature>
<dbReference type="InterPro" id="IPR036388">
    <property type="entry name" value="WH-like_DNA-bd_sf"/>
</dbReference>
<evidence type="ECO:0000313" key="3">
    <source>
        <dbReference type="EMBL" id="MBA2873244.1"/>
    </source>
</evidence>
<accession>A0A7V9Z391</accession>
<dbReference type="InterPro" id="IPR055247">
    <property type="entry name" value="InsJ-like_HTH"/>
</dbReference>
<dbReference type="EMBL" id="JACDUU010000020">
    <property type="protein sequence ID" value="MBA2873244.1"/>
    <property type="molecule type" value="Genomic_DNA"/>
</dbReference>
<sequence length="102" mass="12147">MGKIRKTYSVEFKLEVVQKYLSEGWSQSMILDHYRVYNSMLQRWVNDYRQEGVEGLKEKRGTSKGKQKGRPRKNPLSDKEKIIRLEAEVEFLKKLLKVRKGE</sequence>
<evidence type="ECO:0000256" key="1">
    <source>
        <dbReference type="SAM" id="MobiDB-lite"/>
    </source>
</evidence>
<protein>
    <submittedName>
        <fullName evidence="3">Transposase</fullName>
    </submittedName>
</protein>
<dbReference type="RefSeq" id="WP_181538961.1">
    <property type="nucleotide sequence ID" value="NZ_JACDUU010000020.1"/>
</dbReference>
<dbReference type="Gene3D" id="1.10.10.10">
    <property type="entry name" value="Winged helix-like DNA-binding domain superfamily/Winged helix DNA-binding domain"/>
    <property type="match status" value="1"/>
</dbReference>
<feature type="region of interest" description="Disordered" evidence="1">
    <location>
        <begin position="55"/>
        <end position="79"/>
    </location>
</feature>
<proteinExistence type="predicted"/>
<organism evidence="3 4">
    <name type="scientific">[Anoxybacillus] calidus</name>
    <dbReference type="NCBI Taxonomy" id="575178"/>
    <lineage>
        <taxon>Bacteria</taxon>
        <taxon>Bacillati</taxon>
        <taxon>Bacillota</taxon>
        <taxon>Bacilli</taxon>
        <taxon>Bacillales</taxon>
        <taxon>Anoxybacillaceae</taxon>
        <taxon>Paranoxybacillus</taxon>
    </lineage>
</organism>
<dbReference type="InterPro" id="IPR009057">
    <property type="entry name" value="Homeodomain-like_sf"/>
</dbReference>
<evidence type="ECO:0000259" key="2">
    <source>
        <dbReference type="Pfam" id="PF13518"/>
    </source>
</evidence>
<evidence type="ECO:0000313" key="4">
    <source>
        <dbReference type="Proteomes" id="UP000580891"/>
    </source>
</evidence>
<dbReference type="Pfam" id="PF13518">
    <property type="entry name" value="HTH_28"/>
    <property type="match status" value="1"/>
</dbReference>
<name>A0A7V9Z391_9BACL</name>
<comment type="caution">
    <text evidence="3">The sequence shown here is derived from an EMBL/GenBank/DDBJ whole genome shotgun (WGS) entry which is preliminary data.</text>
</comment>
<gene>
    <name evidence="3" type="ORF">HNQ85_003591</name>
</gene>
<dbReference type="SUPFAM" id="SSF46689">
    <property type="entry name" value="Homeodomain-like"/>
    <property type="match status" value="1"/>
</dbReference>